<dbReference type="InterPro" id="IPR018060">
    <property type="entry name" value="HTH_AraC"/>
</dbReference>
<geneLocation type="plasmid" evidence="6">
    <name>patcfbp7129b</name>
</geneLocation>
<evidence type="ECO:0000256" key="3">
    <source>
        <dbReference type="ARBA" id="ARBA00023163"/>
    </source>
</evidence>
<dbReference type="InterPro" id="IPR020449">
    <property type="entry name" value="Tscrpt_reg_AraC-type_HTH"/>
</dbReference>
<evidence type="ECO:0000313" key="5">
    <source>
        <dbReference type="EMBL" id="QCL98167.1"/>
    </source>
</evidence>
<sequence length="359" mass="40553">MFTQMYFRPSKPGVPGTCIKISALSTRWTATDFIHSRRSAMAMLKINNIITSTVEELEEFIDRDYGPTRIRPMEPGSAFGVRVATSRLDDVFLAWNLSVGSILVEPRVERDVVFFKFCSEGGVRFRANGREFDNPAGTALSFRSFSSLEIPDSVRHHTVVVSKRFMQERFSTLIDRPARYDLAFSEEVLEIEGRIATLSAFLAQWRYSPLLQLSPSTLGRSDSMANMIADAVLLLYPHNMTDQLQQRQLTIAPRHVKRAMDYIHAHPSRHISPSELSGLSGVSVRSLQYAFHTATGQTISHYQRDLRLAKAREEVLSHNDLPLGAIAFKWGFGSPSRFTQLFKESYGQTPSEARATKNQ</sequence>
<name>A0A4D7YR88_AGRTU</name>
<dbReference type="PRINTS" id="PR00032">
    <property type="entry name" value="HTHARAC"/>
</dbReference>
<keyword evidence="5" id="KW-0614">Plasmid</keyword>
<keyword evidence="3" id="KW-0804">Transcription</keyword>
<dbReference type="EMBL" id="CP039925">
    <property type="protein sequence ID" value="QCL98167.1"/>
    <property type="molecule type" value="Genomic_DNA"/>
</dbReference>
<dbReference type="Proteomes" id="UP000298649">
    <property type="component" value="Plasmid pAtCFBP7129b"/>
</dbReference>
<keyword evidence="2" id="KW-0238">DNA-binding</keyword>
<reference evidence="5 6" key="1">
    <citation type="submission" date="2019-04" db="EMBL/GenBank/DDBJ databases">
        <title>Complete genome sequence of Agrobacterium tumefaciens CFBP7129.</title>
        <authorList>
            <person name="Haryono M."/>
            <person name="Lin Y.-C."/>
            <person name="Lai E.-M."/>
            <person name="Kuo C.-H."/>
        </authorList>
    </citation>
    <scope>NUCLEOTIDE SEQUENCE [LARGE SCALE GENOMIC DNA]</scope>
    <source>
        <strain evidence="5 6">CFBP7129</strain>
        <plasmid evidence="6">patcfbp7129b</plasmid>
    </source>
</reference>
<dbReference type="AlphaFoldDB" id="A0A4D7YR88"/>
<dbReference type="GO" id="GO:0043565">
    <property type="term" value="F:sequence-specific DNA binding"/>
    <property type="evidence" value="ECO:0007669"/>
    <property type="project" value="InterPro"/>
</dbReference>
<protein>
    <submittedName>
        <fullName evidence="5">AraC family transcriptional regulator</fullName>
    </submittedName>
</protein>
<dbReference type="Gene3D" id="1.10.10.60">
    <property type="entry name" value="Homeodomain-like"/>
    <property type="match status" value="1"/>
</dbReference>
<dbReference type="PROSITE" id="PS00041">
    <property type="entry name" value="HTH_ARAC_FAMILY_1"/>
    <property type="match status" value="1"/>
</dbReference>
<dbReference type="SMART" id="SM00342">
    <property type="entry name" value="HTH_ARAC"/>
    <property type="match status" value="1"/>
</dbReference>
<accession>A0A4D7YR88</accession>
<dbReference type="InterPro" id="IPR018062">
    <property type="entry name" value="HTH_AraC-typ_CS"/>
</dbReference>
<dbReference type="Pfam" id="PF12833">
    <property type="entry name" value="HTH_18"/>
    <property type="match status" value="1"/>
</dbReference>
<evidence type="ECO:0000256" key="2">
    <source>
        <dbReference type="ARBA" id="ARBA00023125"/>
    </source>
</evidence>
<proteinExistence type="predicted"/>
<dbReference type="PANTHER" id="PTHR46796:SF12">
    <property type="entry name" value="HTH-TYPE DNA-BINDING TRANSCRIPTIONAL ACTIVATOR EUTR"/>
    <property type="match status" value="1"/>
</dbReference>
<dbReference type="PROSITE" id="PS01124">
    <property type="entry name" value="HTH_ARAC_FAMILY_2"/>
    <property type="match status" value="1"/>
</dbReference>
<dbReference type="InterPro" id="IPR050204">
    <property type="entry name" value="AraC_XylS_family_regulators"/>
</dbReference>
<organism evidence="5 6">
    <name type="scientific">Agrobacterium tumefaciens</name>
    <dbReference type="NCBI Taxonomy" id="358"/>
    <lineage>
        <taxon>Bacteria</taxon>
        <taxon>Pseudomonadati</taxon>
        <taxon>Pseudomonadota</taxon>
        <taxon>Alphaproteobacteria</taxon>
        <taxon>Hyphomicrobiales</taxon>
        <taxon>Rhizobiaceae</taxon>
        <taxon>Rhizobium/Agrobacterium group</taxon>
        <taxon>Agrobacterium</taxon>
        <taxon>Agrobacterium tumefaciens complex</taxon>
    </lineage>
</organism>
<keyword evidence="1" id="KW-0805">Transcription regulation</keyword>
<evidence type="ECO:0000256" key="1">
    <source>
        <dbReference type="ARBA" id="ARBA00023015"/>
    </source>
</evidence>
<evidence type="ECO:0000313" key="6">
    <source>
        <dbReference type="Proteomes" id="UP000298649"/>
    </source>
</evidence>
<dbReference type="PANTHER" id="PTHR46796">
    <property type="entry name" value="HTH-TYPE TRANSCRIPTIONAL ACTIVATOR RHAS-RELATED"/>
    <property type="match status" value="1"/>
</dbReference>
<evidence type="ECO:0000259" key="4">
    <source>
        <dbReference type="PROSITE" id="PS01124"/>
    </source>
</evidence>
<gene>
    <name evidence="5" type="ORF">CFBP7129_28740</name>
</gene>
<dbReference type="GO" id="GO:0003700">
    <property type="term" value="F:DNA-binding transcription factor activity"/>
    <property type="evidence" value="ECO:0007669"/>
    <property type="project" value="InterPro"/>
</dbReference>
<feature type="domain" description="HTH araC/xylS-type" evidence="4">
    <location>
        <begin position="257"/>
        <end position="356"/>
    </location>
</feature>
<dbReference type="SUPFAM" id="SSF46689">
    <property type="entry name" value="Homeodomain-like"/>
    <property type="match status" value="2"/>
</dbReference>
<dbReference type="InterPro" id="IPR009057">
    <property type="entry name" value="Homeodomain-like_sf"/>
</dbReference>